<keyword evidence="3" id="KW-1003">Cell membrane</keyword>
<evidence type="ECO:0000256" key="6">
    <source>
        <dbReference type="ARBA" id="ARBA00023136"/>
    </source>
</evidence>
<proteinExistence type="inferred from homology"/>
<comment type="subcellular location">
    <subcellularLocation>
        <location evidence="1 7">Cell membrane</location>
        <topology evidence="1 7">Multi-pass membrane protein</topology>
    </subcellularLocation>
</comment>
<dbReference type="GO" id="GO:0055085">
    <property type="term" value="P:transmembrane transport"/>
    <property type="evidence" value="ECO:0007669"/>
    <property type="project" value="InterPro"/>
</dbReference>
<dbReference type="GO" id="GO:0005886">
    <property type="term" value="C:plasma membrane"/>
    <property type="evidence" value="ECO:0007669"/>
    <property type="project" value="UniProtKB-SubCell"/>
</dbReference>
<dbReference type="PANTHER" id="PTHR30193">
    <property type="entry name" value="ABC TRANSPORTER PERMEASE PROTEIN"/>
    <property type="match status" value="1"/>
</dbReference>
<comment type="similarity">
    <text evidence="7">Belongs to the binding-protein-dependent transport system permease family.</text>
</comment>
<feature type="transmembrane region" description="Helical" evidence="7">
    <location>
        <begin position="281"/>
        <end position="301"/>
    </location>
</feature>
<feature type="transmembrane region" description="Helical" evidence="7">
    <location>
        <begin position="94"/>
        <end position="115"/>
    </location>
</feature>
<evidence type="ECO:0000256" key="7">
    <source>
        <dbReference type="RuleBase" id="RU363032"/>
    </source>
</evidence>
<evidence type="ECO:0000256" key="2">
    <source>
        <dbReference type="ARBA" id="ARBA00022448"/>
    </source>
</evidence>
<evidence type="ECO:0000256" key="3">
    <source>
        <dbReference type="ARBA" id="ARBA00022475"/>
    </source>
</evidence>
<keyword evidence="5 7" id="KW-1133">Transmembrane helix</keyword>
<dbReference type="PROSITE" id="PS50928">
    <property type="entry name" value="ABC_TM1"/>
    <property type="match status" value="1"/>
</dbReference>
<dbReference type="AlphaFoldDB" id="A0A1I6IB90"/>
<dbReference type="InterPro" id="IPR051393">
    <property type="entry name" value="ABC_transporter_permease"/>
</dbReference>
<accession>A0A1I6IB90</accession>
<dbReference type="CDD" id="cd06261">
    <property type="entry name" value="TM_PBP2"/>
    <property type="match status" value="1"/>
</dbReference>
<evidence type="ECO:0000313" key="10">
    <source>
        <dbReference type="Proteomes" id="UP000243250"/>
    </source>
</evidence>
<dbReference type="Pfam" id="PF00528">
    <property type="entry name" value="BPD_transp_1"/>
    <property type="match status" value="1"/>
</dbReference>
<dbReference type="InterPro" id="IPR000515">
    <property type="entry name" value="MetI-like"/>
</dbReference>
<feature type="transmembrane region" description="Helical" evidence="7">
    <location>
        <begin position="229"/>
        <end position="249"/>
    </location>
</feature>
<organism evidence="9 10">
    <name type="scientific">Halogeometricum limi</name>
    <dbReference type="NCBI Taxonomy" id="555875"/>
    <lineage>
        <taxon>Archaea</taxon>
        <taxon>Methanobacteriati</taxon>
        <taxon>Methanobacteriota</taxon>
        <taxon>Stenosarchaea group</taxon>
        <taxon>Halobacteria</taxon>
        <taxon>Halobacteriales</taxon>
        <taxon>Haloferacaceae</taxon>
        <taxon>Halogeometricum</taxon>
    </lineage>
</organism>
<dbReference type="Gene3D" id="1.10.3720.10">
    <property type="entry name" value="MetI-like"/>
    <property type="match status" value="1"/>
</dbReference>
<keyword evidence="4 7" id="KW-0812">Transmembrane</keyword>
<gene>
    <name evidence="9" type="ORF">SAMN04488124_2996</name>
</gene>
<dbReference type="OrthoDB" id="45815at2157"/>
<keyword evidence="6 7" id="KW-0472">Membrane</keyword>
<evidence type="ECO:0000256" key="4">
    <source>
        <dbReference type="ARBA" id="ARBA00022692"/>
    </source>
</evidence>
<feature type="domain" description="ABC transmembrane type-1" evidence="8">
    <location>
        <begin position="90"/>
        <end position="302"/>
    </location>
</feature>
<evidence type="ECO:0000259" key="8">
    <source>
        <dbReference type="PROSITE" id="PS50928"/>
    </source>
</evidence>
<keyword evidence="2 7" id="KW-0813">Transport</keyword>
<dbReference type="RefSeq" id="WP_089882419.1">
    <property type="nucleotide sequence ID" value="NZ_FOYS01000005.1"/>
</dbReference>
<evidence type="ECO:0000256" key="1">
    <source>
        <dbReference type="ARBA" id="ARBA00004651"/>
    </source>
</evidence>
<name>A0A1I6IB90_9EURY</name>
<dbReference type="PANTHER" id="PTHR30193:SF37">
    <property type="entry name" value="INNER MEMBRANE ABC TRANSPORTER PERMEASE PROTEIN YCJO"/>
    <property type="match status" value="1"/>
</dbReference>
<reference evidence="10" key="1">
    <citation type="submission" date="2016-10" db="EMBL/GenBank/DDBJ databases">
        <authorList>
            <person name="Varghese N."/>
            <person name="Submissions S."/>
        </authorList>
    </citation>
    <scope>NUCLEOTIDE SEQUENCE [LARGE SCALE GENOMIC DNA]</scope>
    <source>
        <strain evidence="10">CGMCC 1.8711</strain>
    </source>
</reference>
<protein>
    <submittedName>
        <fullName evidence="9">Carbohydrate ABC transporter membrane protein 1, CUT1 family (TC 3.A.1.1.-)</fullName>
    </submittedName>
</protein>
<keyword evidence="10" id="KW-1185">Reference proteome</keyword>
<dbReference type="InterPro" id="IPR035906">
    <property type="entry name" value="MetI-like_sf"/>
</dbReference>
<dbReference type="Proteomes" id="UP000243250">
    <property type="component" value="Unassembled WGS sequence"/>
</dbReference>
<evidence type="ECO:0000313" key="9">
    <source>
        <dbReference type="EMBL" id="SFR64075.1"/>
    </source>
</evidence>
<dbReference type="EMBL" id="FOYS01000005">
    <property type="protein sequence ID" value="SFR64075.1"/>
    <property type="molecule type" value="Genomic_DNA"/>
</dbReference>
<feature type="transmembrane region" description="Helical" evidence="7">
    <location>
        <begin position="40"/>
        <end position="59"/>
    </location>
</feature>
<feature type="transmembrane region" description="Helical" evidence="7">
    <location>
        <begin position="127"/>
        <end position="147"/>
    </location>
</feature>
<dbReference type="STRING" id="555875.SAMN04488124_2996"/>
<evidence type="ECO:0000256" key="5">
    <source>
        <dbReference type="ARBA" id="ARBA00022989"/>
    </source>
</evidence>
<sequence>MAESHGLQRVRRRFSGYLSTEHVESTDTDLSWYAIILPKVVLFAAILLVPFIGAFYISLHEWAPLAQTHPFVGLDNYVRLFQDPVFWNAIINTAGYSLALLVFDVPIALGLALLLNMNLRGTKFYSGAIFLPVVTSWVIVSLIWSWLYNPEYGLLNAILGAVGLPQLSWLQSSSTALASIALMSIWKHIGFNMVIFLAGLKGIPDDYYEAAIVDGANRWQRFRYITLPLLKPTTFFVFIVTLIFSFRVYTQVYVMTQGGPVRSTYTIVYYFWQTGFQEFEMGYASAIAVVLFLIVFGLSILQQRTWGDDVEY</sequence>
<dbReference type="SUPFAM" id="SSF161098">
    <property type="entry name" value="MetI-like"/>
    <property type="match status" value="1"/>
</dbReference>